<keyword evidence="7" id="KW-1185">Reference proteome</keyword>
<feature type="region of interest" description="Disordered" evidence="4">
    <location>
        <begin position="1"/>
        <end position="47"/>
    </location>
</feature>
<organism evidence="6 7">
    <name type="scientific">Microbacterium aquimaris</name>
    <dbReference type="NCBI Taxonomy" id="459816"/>
    <lineage>
        <taxon>Bacteria</taxon>
        <taxon>Bacillati</taxon>
        <taxon>Actinomycetota</taxon>
        <taxon>Actinomycetes</taxon>
        <taxon>Micrococcales</taxon>
        <taxon>Microbacteriaceae</taxon>
        <taxon>Microbacterium</taxon>
    </lineage>
</organism>
<evidence type="ECO:0000256" key="3">
    <source>
        <dbReference type="ARBA" id="ARBA00022679"/>
    </source>
</evidence>
<keyword evidence="5" id="KW-0812">Transmembrane</keyword>
<feature type="region of interest" description="Disordered" evidence="4">
    <location>
        <begin position="470"/>
        <end position="496"/>
    </location>
</feature>
<dbReference type="PANTHER" id="PTHR43630">
    <property type="entry name" value="POLY-BETA-1,6-N-ACETYL-D-GLUCOSAMINE SYNTHASE"/>
    <property type="match status" value="1"/>
</dbReference>
<accession>A0ABU5N2J0</accession>
<feature type="transmembrane region" description="Helical" evidence="5">
    <location>
        <begin position="425"/>
        <end position="448"/>
    </location>
</feature>
<reference evidence="6 7" key="1">
    <citation type="submission" date="2023-10" db="EMBL/GenBank/DDBJ databases">
        <title>Microbacterium xanthum sp. nov., isolated from seaweed.</title>
        <authorList>
            <person name="Lee S.D."/>
        </authorList>
    </citation>
    <scope>NUCLEOTIDE SEQUENCE [LARGE SCALE GENOMIC DNA]</scope>
    <source>
        <strain evidence="6 7">KCTC 19124</strain>
    </source>
</reference>
<dbReference type="Pfam" id="PF13641">
    <property type="entry name" value="Glyco_tranf_2_3"/>
    <property type="match status" value="1"/>
</dbReference>
<evidence type="ECO:0000256" key="4">
    <source>
        <dbReference type="SAM" id="MobiDB-lite"/>
    </source>
</evidence>
<protein>
    <submittedName>
        <fullName evidence="6">Glycosyltransferase family 2 protein</fullName>
    </submittedName>
</protein>
<feature type="transmembrane region" description="Helical" evidence="5">
    <location>
        <begin position="57"/>
        <end position="82"/>
    </location>
</feature>
<sequence>MITHAGPPLLTVLPTDTADPLLTPEPLAPEPGGLTNRDIVDPTPGSVDPSSLDVGTVILSGSLIALSILLTAVALTTLWWMLYAWRSSRIHRGTRFTPVPTEPAHTFTLLVPGRHEEEVMGETLDTLARQTHPNVQIIAIVGHDDPGTEAVVRAAAARHPARIEVVVDDSVPKNKPKALNRALPYATGDIVGVFDAEDDVHPDLLRHIDSRFTETGATVVQGGVQLMNFRSSWWSLRNVLEYYFWFRSRLHFHAGSRFIPLGGNTVFVTREALERNLGWDAECLAEDCELGVRLSSQGEKVVVAYSPEYVTREETPPTFRSLYKQRTRWNQGFLQVLSKGEWKKLPTRRQRMYARYMLSMPFLQAATGLLIPLAVILILFVKVPTAVALITFLPLAPTLLTIAVEAAGLGEFGRVFSEKVRARDYVRLVLGTLPYQMFLAAAAIRSVWRESRGQTGWEKTEHNNAHRTLPTTVGTLSIPAPDDADAPEHATTGATR</sequence>
<dbReference type="Gene3D" id="3.90.550.10">
    <property type="entry name" value="Spore Coat Polysaccharide Biosynthesis Protein SpsA, Chain A"/>
    <property type="match status" value="1"/>
</dbReference>
<feature type="transmembrane region" description="Helical" evidence="5">
    <location>
        <begin position="386"/>
        <end position="404"/>
    </location>
</feature>
<dbReference type="RefSeq" id="WP_194423011.1">
    <property type="nucleotide sequence ID" value="NZ_BAAAPT010000001.1"/>
</dbReference>
<dbReference type="SUPFAM" id="SSF53448">
    <property type="entry name" value="Nucleotide-diphospho-sugar transferases"/>
    <property type="match status" value="1"/>
</dbReference>
<keyword evidence="3" id="KW-0808">Transferase</keyword>
<evidence type="ECO:0000313" key="7">
    <source>
        <dbReference type="Proteomes" id="UP001291912"/>
    </source>
</evidence>
<keyword evidence="5" id="KW-1133">Transmembrane helix</keyword>
<dbReference type="InterPro" id="IPR029044">
    <property type="entry name" value="Nucleotide-diphossugar_trans"/>
</dbReference>
<dbReference type="EMBL" id="JAWJYN010000001">
    <property type="protein sequence ID" value="MDZ8160262.1"/>
    <property type="molecule type" value="Genomic_DNA"/>
</dbReference>
<dbReference type="PANTHER" id="PTHR43630:SF1">
    <property type="entry name" value="POLY-BETA-1,6-N-ACETYL-D-GLUCOSAMINE SYNTHASE"/>
    <property type="match status" value="1"/>
</dbReference>
<keyword evidence="2" id="KW-0328">Glycosyltransferase</keyword>
<evidence type="ECO:0000256" key="5">
    <source>
        <dbReference type="SAM" id="Phobius"/>
    </source>
</evidence>
<proteinExistence type="inferred from homology"/>
<name>A0ABU5N2J0_9MICO</name>
<gene>
    <name evidence="6" type="ORF">R2Q92_00315</name>
</gene>
<feature type="transmembrane region" description="Helical" evidence="5">
    <location>
        <begin position="353"/>
        <end position="380"/>
    </location>
</feature>
<evidence type="ECO:0000256" key="1">
    <source>
        <dbReference type="ARBA" id="ARBA00006739"/>
    </source>
</evidence>
<comment type="similarity">
    <text evidence="1">Belongs to the glycosyltransferase 2 family.</text>
</comment>
<evidence type="ECO:0000256" key="2">
    <source>
        <dbReference type="ARBA" id="ARBA00022676"/>
    </source>
</evidence>
<evidence type="ECO:0000313" key="6">
    <source>
        <dbReference type="EMBL" id="MDZ8160262.1"/>
    </source>
</evidence>
<comment type="caution">
    <text evidence="6">The sequence shown here is derived from an EMBL/GenBank/DDBJ whole genome shotgun (WGS) entry which is preliminary data.</text>
</comment>
<feature type="compositionally biased region" description="Low complexity" evidence="4">
    <location>
        <begin position="7"/>
        <end position="35"/>
    </location>
</feature>
<dbReference type="Proteomes" id="UP001291912">
    <property type="component" value="Unassembled WGS sequence"/>
</dbReference>
<keyword evidence="5" id="KW-0472">Membrane</keyword>